<gene>
    <name evidence="5" type="ORF">BC739_007752</name>
</gene>
<feature type="domain" description="Bacterial transcriptional activator" evidence="4">
    <location>
        <begin position="92"/>
        <end position="234"/>
    </location>
</feature>
<dbReference type="Gene3D" id="3.40.50.300">
    <property type="entry name" value="P-loop containing nucleotide triphosphate hydrolases"/>
    <property type="match status" value="1"/>
</dbReference>
<dbReference type="SUPFAM" id="SSF48452">
    <property type="entry name" value="TPR-like"/>
    <property type="match status" value="1"/>
</dbReference>
<proteinExistence type="predicted"/>
<dbReference type="InterPro" id="IPR027417">
    <property type="entry name" value="P-loop_NTPase"/>
</dbReference>
<organism evidence="5 6">
    <name type="scientific">Kutzneria viridogrisea</name>
    <dbReference type="NCBI Taxonomy" id="47990"/>
    <lineage>
        <taxon>Bacteria</taxon>
        <taxon>Bacillati</taxon>
        <taxon>Actinomycetota</taxon>
        <taxon>Actinomycetes</taxon>
        <taxon>Pseudonocardiales</taxon>
        <taxon>Pseudonocardiaceae</taxon>
        <taxon>Kutzneria</taxon>
    </lineage>
</organism>
<dbReference type="SUPFAM" id="SSF46894">
    <property type="entry name" value="C-terminal effector domain of the bipartite response regulators"/>
    <property type="match status" value="1"/>
</dbReference>
<accession>A0ABR6BUA8</accession>
<dbReference type="InterPro" id="IPR051677">
    <property type="entry name" value="AfsR-DnrI-RedD_regulator"/>
</dbReference>
<dbReference type="Proteomes" id="UP000517916">
    <property type="component" value="Unassembled WGS sequence"/>
</dbReference>
<dbReference type="Pfam" id="PF00931">
    <property type="entry name" value="NB-ARC"/>
    <property type="match status" value="1"/>
</dbReference>
<reference evidence="5 6" key="1">
    <citation type="submission" date="2020-08" db="EMBL/GenBank/DDBJ databases">
        <title>Genomic Encyclopedia of Archaeal and Bacterial Type Strains, Phase II (KMG-II): from individual species to whole genera.</title>
        <authorList>
            <person name="Goeker M."/>
        </authorList>
    </citation>
    <scope>NUCLEOTIDE SEQUENCE [LARGE SCALE GENOMIC DNA]</scope>
    <source>
        <strain evidence="5 6">DSM 43850</strain>
    </source>
</reference>
<dbReference type="CDD" id="cd15831">
    <property type="entry name" value="BTAD"/>
    <property type="match status" value="1"/>
</dbReference>
<evidence type="ECO:0000313" key="5">
    <source>
        <dbReference type="EMBL" id="MBA8930505.1"/>
    </source>
</evidence>
<evidence type="ECO:0000256" key="2">
    <source>
        <dbReference type="ARBA" id="ARBA00023163"/>
    </source>
</evidence>
<dbReference type="InterPro" id="IPR016032">
    <property type="entry name" value="Sig_transdc_resp-reg_C-effctor"/>
</dbReference>
<protein>
    <submittedName>
        <fullName evidence="5">DNA-binding SARP family transcriptional activator</fullName>
    </submittedName>
</protein>
<dbReference type="PANTHER" id="PTHR35807:SF1">
    <property type="entry name" value="TRANSCRIPTIONAL REGULATOR REDD"/>
    <property type="match status" value="1"/>
</dbReference>
<evidence type="ECO:0000313" key="6">
    <source>
        <dbReference type="Proteomes" id="UP000517916"/>
    </source>
</evidence>
<keyword evidence="6" id="KW-1185">Reference proteome</keyword>
<keyword evidence="2" id="KW-0804">Transcription</keyword>
<comment type="caution">
    <text evidence="5">The sequence shown here is derived from an EMBL/GenBank/DDBJ whole genome shotgun (WGS) entry which is preliminary data.</text>
</comment>
<dbReference type="InterPro" id="IPR005158">
    <property type="entry name" value="BTAD"/>
</dbReference>
<dbReference type="RefSeq" id="WP_318296853.1">
    <property type="nucleotide sequence ID" value="NZ_BAAABQ010000028.1"/>
</dbReference>
<keyword evidence="5" id="KW-0238">DNA-binding</keyword>
<dbReference type="Gene3D" id="1.25.40.10">
    <property type="entry name" value="Tetratricopeptide repeat domain"/>
    <property type="match status" value="1"/>
</dbReference>
<evidence type="ECO:0000256" key="3">
    <source>
        <dbReference type="SAM" id="MobiDB-lite"/>
    </source>
</evidence>
<dbReference type="SMART" id="SM01043">
    <property type="entry name" value="BTAD"/>
    <property type="match status" value="1"/>
</dbReference>
<dbReference type="InterPro" id="IPR002182">
    <property type="entry name" value="NB-ARC"/>
</dbReference>
<evidence type="ECO:0000259" key="4">
    <source>
        <dbReference type="SMART" id="SM01043"/>
    </source>
</evidence>
<dbReference type="InterPro" id="IPR011990">
    <property type="entry name" value="TPR-like_helical_dom_sf"/>
</dbReference>
<feature type="region of interest" description="Disordered" evidence="3">
    <location>
        <begin position="561"/>
        <end position="592"/>
    </location>
</feature>
<dbReference type="PANTHER" id="PTHR35807">
    <property type="entry name" value="TRANSCRIPTIONAL REGULATOR REDD-RELATED"/>
    <property type="match status" value="1"/>
</dbReference>
<keyword evidence="1" id="KW-0805">Transcription regulation</keyword>
<dbReference type="SUPFAM" id="SSF52540">
    <property type="entry name" value="P-loop containing nucleoside triphosphate hydrolases"/>
    <property type="match status" value="1"/>
</dbReference>
<dbReference type="EMBL" id="JACJID010000007">
    <property type="protein sequence ID" value="MBA8930505.1"/>
    <property type="molecule type" value="Genomic_DNA"/>
</dbReference>
<name>A0ABR6BUA8_9PSEU</name>
<dbReference type="PRINTS" id="PR00364">
    <property type="entry name" value="DISEASERSIST"/>
</dbReference>
<dbReference type="Gene3D" id="1.10.10.10">
    <property type="entry name" value="Winged helix-like DNA-binding domain superfamily/Winged helix DNA-binding domain"/>
    <property type="match status" value="1"/>
</dbReference>
<dbReference type="GO" id="GO:0003677">
    <property type="term" value="F:DNA binding"/>
    <property type="evidence" value="ECO:0007669"/>
    <property type="project" value="UniProtKB-KW"/>
</dbReference>
<sequence length="592" mass="64504">MLGPLVVEYDGQVLSLGDTREARLLGLLALSANRPLSLASVADALWTGRPPASHGELVNRYVRRLRLLCGPELRLSAVGRGVYQLDLAPEQLDLLQFGRLTAQARADYEAGDLEAAYDTYQQALDCWRGPVLAGHEQTGPVVDVLSRQRLSATLALADVGRLLGRHEQTIVRLEAVREDEPLHEGLHARLMTALAGDGQQAGALKLYENLSTRLSAELGIEPGPELRAAQLTVLRQEVSPRDAPAGHNFLPRDVHDFVGRDMETDQLVERLLTTSGNGVHALSGMAGIGKTTLAVRLGHRLGEWFPDGQLFVDLRTHSKHAPLTAQAALLRQLGVNGHRIPDRLDESAALWRSLLVGRSILVVLDDVADAAQVRPLLPGGGADCRLLITSRSHLTSLDAVGMTPLGVLSGPEAVDLFARVAGKRRLAGHAHEVHEIAALCGFLPLALRIAASRFRDRPLWTVEHLLSLLRDDHRRLPALSAGDRSVGNALTLSYRRLSPEHKRLYRLLGDFPGVDIAPAAIADAGIERTTRLLEDLVDVNLLGQPALGRYRFHDLVRDHARETARSKPARRSTTSARGMKTKRASIGPEVSW</sequence>
<dbReference type="Pfam" id="PF03704">
    <property type="entry name" value="BTAD"/>
    <property type="match status" value="1"/>
</dbReference>
<dbReference type="InterPro" id="IPR036388">
    <property type="entry name" value="WH-like_DNA-bd_sf"/>
</dbReference>
<evidence type="ECO:0000256" key="1">
    <source>
        <dbReference type="ARBA" id="ARBA00023015"/>
    </source>
</evidence>